<feature type="region of interest" description="Disordered" evidence="11">
    <location>
        <begin position="129"/>
        <end position="407"/>
    </location>
</feature>
<sequence length="561" mass="63994">MGDNDLDKVIKKTQETLGKYVKKPPLSDKLLKKPPFRFLHDVFTVVIKNTGFMKGLYKEDESNSDKIKDKDSKVAFLQKTIDFIGMAVGRKLSVKSSKIVAGHEPEKTNELLAALAEAVNKKPDNAALLKKFLGGGESDEKKPPSGSKRDKEKDEERKSSSDKRRREKEDRKSSADRNRSESKDREKKDRESNSREKKDRESSSREKKERESSRDREKKDREKDKERRRRKEKEDEKENKEIEQPMVNGEKEDTERKKNSKSSKSGSKESKRDPPARIPRPSSAKGSRRRHRDDDEDFDKAKEQKRQEENAVTVGEDDLPPQVLAARKLSRPASARPAAPKVKNKDKAMEEQNAPIGSSNVPNLIVDNKDSDEDDDMFVTKEEEPTVGLEPEPETHQVEVDEDGDHGGLVKKILETKKELEGGSQKAQAKKTDRIEKPIVSDAARRKEREMVQREIDKLRTSIQTLTRSANPLGKIMDYVQEDLDSMQKELEVWKKENKDNTRSLQQEQSITESSVEPLKAQLAEIDQAIVDQLDLIAAVKCNIKKNDDKIEKMLSSVTKS</sequence>
<dbReference type="OrthoDB" id="10258914at2759"/>
<dbReference type="GO" id="GO:0042073">
    <property type="term" value="P:intraciliary transport"/>
    <property type="evidence" value="ECO:0007669"/>
    <property type="project" value="TreeGrafter"/>
</dbReference>
<dbReference type="InterPro" id="IPR042576">
    <property type="entry name" value="TRAF3IP1_N_sf"/>
</dbReference>
<dbReference type="EMBL" id="CAIIXF020000001">
    <property type="protein sequence ID" value="CAH1774192.1"/>
    <property type="molecule type" value="Genomic_DNA"/>
</dbReference>
<feature type="compositionally biased region" description="Low complexity" evidence="11">
    <location>
        <begin position="324"/>
        <end position="341"/>
    </location>
</feature>
<dbReference type="GO" id="GO:0060271">
    <property type="term" value="P:cilium assembly"/>
    <property type="evidence" value="ECO:0007669"/>
    <property type="project" value="TreeGrafter"/>
</dbReference>
<keyword evidence="4" id="KW-0970">Cilium biogenesis/degradation</keyword>
<dbReference type="GO" id="GO:0008017">
    <property type="term" value="F:microtubule binding"/>
    <property type="evidence" value="ECO:0007669"/>
    <property type="project" value="InterPro"/>
</dbReference>
<keyword evidence="5 10" id="KW-0175">Coiled coil</keyword>
<proteinExistence type="inferred from homology"/>
<dbReference type="GO" id="GO:0048731">
    <property type="term" value="P:system development"/>
    <property type="evidence" value="ECO:0007669"/>
    <property type="project" value="UniProtKB-ARBA"/>
</dbReference>
<gene>
    <name evidence="12" type="ORF">OFUS_LOCUS1702</name>
</gene>
<dbReference type="PANTHER" id="PTHR31363:SF0">
    <property type="entry name" value="TRAF3-INTERACTING PROTEIN 1"/>
    <property type="match status" value="1"/>
</dbReference>
<feature type="compositionally biased region" description="Basic and acidic residues" evidence="11">
    <location>
        <begin position="430"/>
        <end position="448"/>
    </location>
</feature>
<dbReference type="GO" id="GO:0036064">
    <property type="term" value="C:ciliary basal body"/>
    <property type="evidence" value="ECO:0007669"/>
    <property type="project" value="TreeGrafter"/>
</dbReference>
<keyword evidence="13" id="KW-1185">Reference proteome</keyword>
<feature type="coiled-coil region" evidence="10">
    <location>
        <begin position="449"/>
        <end position="504"/>
    </location>
</feature>
<dbReference type="PANTHER" id="PTHR31363">
    <property type="entry name" value="TRAF3-INTERACTING PROTEIN 1"/>
    <property type="match status" value="1"/>
</dbReference>
<dbReference type="InterPro" id="IPR041476">
    <property type="entry name" value="TRAF3IP1_C"/>
</dbReference>
<dbReference type="InterPro" id="IPR018799">
    <property type="entry name" value="TRAF3IP1"/>
</dbReference>
<comment type="similarity">
    <text evidence="8">Belongs to the TRAF3IP1 family.</text>
</comment>
<evidence type="ECO:0000256" key="11">
    <source>
        <dbReference type="SAM" id="MobiDB-lite"/>
    </source>
</evidence>
<organism evidence="12 13">
    <name type="scientific">Owenia fusiformis</name>
    <name type="common">Polychaete worm</name>
    <dbReference type="NCBI Taxonomy" id="6347"/>
    <lineage>
        <taxon>Eukaryota</taxon>
        <taxon>Metazoa</taxon>
        <taxon>Spiralia</taxon>
        <taxon>Lophotrochozoa</taxon>
        <taxon>Annelida</taxon>
        <taxon>Polychaeta</taxon>
        <taxon>Sedentaria</taxon>
        <taxon>Canalipalpata</taxon>
        <taxon>Sabellida</taxon>
        <taxon>Oweniida</taxon>
        <taxon>Oweniidae</taxon>
        <taxon>Owenia</taxon>
    </lineage>
</organism>
<dbReference type="Pfam" id="PF10243">
    <property type="entry name" value="MIP-T3"/>
    <property type="match status" value="1"/>
</dbReference>
<dbReference type="GO" id="GO:0048513">
    <property type="term" value="P:animal organ development"/>
    <property type="evidence" value="ECO:0007669"/>
    <property type="project" value="UniProtKB-ARBA"/>
</dbReference>
<evidence type="ECO:0000256" key="4">
    <source>
        <dbReference type="ARBA" id="ARBA00022794"/>
    </source>
</evidence>
<comment type="subcellular location">
    <subcellularLocation>
        <location evidence="2">Cytoplasm</location>
        <location evidence="2">Cytoskeleton</location>
        <location evidence="2">Cilium axoneme</location>
    </subcellularLocation>
    <subcellularLocation>
        <location evidence="1">Cytoplasm</location>
        <location evidence="1">Cytoskeleton</location>
        <location evidence="1">Cilium basal body</location>
    </subcellularLocation>
</comment>
<protein>
    <recommendedName>
        <fullName evidence="9">TRAF3-interacting protein 1</fullName>
    </recommendedName>
</protein>
<evidence type="ECO:0000256" key="9">
    <source>
        <dbReference type="ARBA" id="ARBA00070492"/>
    </source>
</evidence>
<reference evidence="12" key="1">
    <citation type="submission" date="2022-03" db="EMBL/GenBank/DDBJ databases">
        <authorList>
            <person name="Martin C."/>
        </authorList>
    </citation>
    <scope>NUCLEOTIDE SEQUENCE</scope>
</reference>
<dbReference type="FunFam" id="1.10.418.50:FF:000001">
    <property type="entry name" value="TRAF3-interacting protein 1 isoform X1"/>
    <property type="match status" value="1"/>
</dbReference>
<evidence type="ECO:0000256" key="8">
    <source>
        <dbReference type="ARBA" id="ARBA00043971"/>
    </source>
</evidence>
<dbReference type="Pfam" id="PF17749">
    <property type="entry name" value="MIP-T3_C"/>
    <property type="match status" value="1"/>
</dbReference>
<feature type="compositionally biased region" description="Basic and acidic residues" evidence="11">
    <location>
        <begin position="138"/>
        <end position="225"/>
    </location>
</feature>
<evidence type="ECO:0000313" key="13">
    <source>
        <dbReference type="Proteomes" id="UP000749559"/>
    </source>
</evidence>
<feature type="region of interest" description="Disordered" evidence="11">
    <location>
        <begin position="420"/>
        <end position="448"/>
    </location>
</feature>
<evidence type="ECO:0000256" key="5">
    <source>
        <dbReference type="ARBA" id="ARBA00023054"/>
    </source>
</evidence>
<keyword evidence="7" id="KW-0966">Cell projection</keyword>
<comment type="caution">
    <text evidence="12">The sequence shown here is derived from an EMBL/GenBank/DDBJ whole genome shotgun (WGS) entry which is preliminary data.</text>
</comment>
<keyword evidence="6" id="KW-0206">Cytoskeleton</keyword>
<feature type="compositionally biased region" description="Basic and acidic residues" evidence="11">
    <location>
        <begin position="232"/>
        <end position="257"/>
    </location>
</feature>
<evidence type="ECO:0000313" key="12">
    <source>
        <dbReference type="EMBL" id="CAH1774192.1"/>
    </source>
</evidence>
<evidence type="ECO:0000256" key="10">
    <source>
        <dbReference type="SAM" id="Coils"/>
    </source>
</evidence>
<feature type="compositionally biased region" description="Basic and acidic residues" evidence="11">
    <location>
        <begin position="393"/>
        <end position="407"/>
    </location>
</feature>
<evidence type="ECO:0000256" key="2">
    <source>
        <dbReference type="ARBA" id="ARBA00004430"/>
    </source>
</evidence>
<accession>A0A8J1XZI0</accession>
<dbReference type="InterPro" id="IPR040468">
    <property type="entry name" value="TRAF3IP1_N"/>
</dbReference>
<dbReference type="GO" id="GO:0005930">
    <property type="term" value="C:axoneme"/>
    <property type="evidence" value="ECO:0007669"/>
    <property type="project" value="UniProtKB-SubCell"/>
</dbReference>
<feature type="compositionally biased region" description="Basic and acidic residues" evidence="11">
    <location>
        <begin position="299"/>
        <end position="309"/>
    </location>
</feature>
<name>A0A8J1XZI0_OWEFU</name>
<keyword evidence="3" id="KW-0963">Cytoplasm</keyword>
<evidence type="ECO:0000256" key="3">
    <source>
        <dbReference type="ARBA" id="ARBA00022490"/>
    </source>
</evidence>
<dbReference type="GO" id="GO:0030992">
    <property type="term" value="C:intraciliary transport particle B"/>
    <property type="evidence" value="ECO:0007669"/>
    <property type="project" value="TreeGrafter"/>
</dbReference>
<feature type="compositionally biased region" description="Basic and acidic residues" evidence="11">
    <location>
        <begin position="266"/>
        <end position="275"/>
    </location>
</feature>
<evidence type="ECO:0000256" key="6">
    <source>
        <dbReference type="ARBA" id="ARBA00023212"/>
    </source>
</evidence>
<dbReference type="GO" id="GO:0070507">
    <property type="term" value="P:regulation of microtubule cytoskeleton organization"/>
    <property type="evidence" value="ECO:0007669"/>
    <property type="project" value="TreeGrafter"/>
</dbReference>
<evidence type="ECO:0000256" key="1">
    <source>
        <dbReference type="ARBA" id="ARBA00004120"/>
    </source>
</evidence>
<dbReference type="Proteomes" id="UP000749559">
    <property type="component" value="Unassembled WGS sequence"/>
</dbReference>
<dbReference type="AlphaFoldDB" id="A0A8J1XZI0"/>
<dbReference type="Gene3D" id="1.10.418.50">
    <property type="entry name" value="Microtubule-binding protein MIP-T3"/>
    <property type="match status" value="1"/>
</dbReference>
<evidence type="ECO:0000256" key="7">
    <source>
        <dbReference type="ARBA" id="ARBA00023273"/>
    </source>
</evidence>